<dbReference type="OrthoDB" id="2447169at2759"/>
<dbReference type="Pfam" id="PF04937">
    <property type="entry name" value="DUF659"/>
    <property type="match status" value="1"/>
</dbReference>
<dbReference type="InterPro" id="IPR007021">
    <property type="entry name" value="DUF659"/>
</dbReference>
<evidence type="ECO:0000256" key="4">
    <source>
        <dbReference type="ARBA" id="ARBA00022833"/>
    </source>
</evidence>
<feature type="domain" description="DUF659" evidence="6">
    <location>
        <begin position="1"/>
        <end position="107"/>
    </location>
</feature>
<keyword evidence="3" id="KW-0863">Zinc-finger</keyword>
<dbReference type="Pfam" id="PF05699">
    <property type="entry name" value="Dimer_Tnp_hAT"/>
    <property type="match status" value="1"/>
</dbReference>
<keyword evidence="4" id="KW-0862">Zinc</keyword>
<keyword evidence="9" id="KW-1185">Reference proteome</keyword>
<protein>
    <submittedName>
        <fullName evidence="8">5622_t:CDS:1</fullName>
    </submittedName>
</protein>
<dbReference type="PANTHER" id="PTHR46481">
    <property type="entry name" value="ZINC FINGER BED DOMAIN-CONTAINING PROTEIN 4"/>
    <property type="match status" value="1"/>
</dbReference>
<dbReference type="SUPFAM" id="SSF53098">
    <property type="entry name" value="Ribonuclease H-like"/>
    <property type="match status" value="1"/>
</dbReference>
<dbReference type="GO" id="GO:0005634">
    <property type="term" value="C:nucleus"/>
    <property type="evidence" value="ECO:0007669"/>
    <property type="project" value="UniProtKB-SubCell"/>
</dbReference>
<keyword evidence="2" id="KW-0479">Metal-binding</keyword>
<dbReference type="GO" id="GO:0008270">
    <property type="term" value="F:zinc ion binding"/>
    <property type="evidence" value="ECO:0007669"/>
    <property type="project" value="UniProtKB-KW"/>
</dbReference>
<evidence type="ECO:0000256" key="1">
    <source>
        <dbReference type="ARBA" id="ARBA00004123"/>
    </source>
</evidence>
<comment type="subcellular location">
    <subcellularLocation>
        <location evidence="1">Nucleus</location>
    </subcellularLocation>
</comment>
<evidence type="ECO:0000256" key="5">
    <source>
        <dbReference type="ARBA" id="ARBA00023242"/>
    </source>
</evidence>
<organism evidence="8 9">
    <name type="scientific">Acaulospora morrowiae</name>
    <dbReference type="NCBI Taxonomy" id="94023"/>
    <lineage>
        <taxon>Eukaryota</taxon>
        <taxon>Fungi</taxon>
        <taxon>Fungi incertae sedis</taxon>
        <taxon>Mucoromycota</taxon>
        <taxon>Glomeromycotina</taxon>
        <taxon>Glomeromycetes</taxon>
        <taxon>Diversisporales</taxon>
        <taxon>Acaulosporaceae</taxon>
        <taxon>Acaulospora</taxon>
    </lineage>
</organism>
<dbReference type="InterPro" id="IPR008906">
    <property type="entry name" value="HATC_C_dom"/>
</dbReference>
<feature type="non-terminal residue" evidence="8">
    <location>
        <position position="379"/>
    </location>
</feature>
<feature type="domain" description="HAT C-terminal dimerisation" evidence="7">
    <location>
        <begin position="224"/>
        <end position="288"/>
    </location>
</feature>
<gene>
    <name evidence="8" type="ORF">AMORRO_LOCUS13849</name>
</gene>
<comment type="caution">
    <text evidence="8">The sequence shown here is derived from an EMBL/GenBank/DDBJ whole genome shotgun (WGS) entry which is preliminary data.</text>
</comment>
<dbReference type="AlphaFoldDB" id="A0A9N9IBK1"/>
<keyword evidence="5" id="KW-0539">Nucleus</keyword>
<evidence type="ECO:0000313" key="8">
    <source>
        <dbReference type="EMBL" id="CAG8728696.1"/>
    </source>
</evidence>
<evidence type="ECO:0000259" key="6">
    <source>
        <dbReference type="Pfam" id="PF04937"/>
    </source>
</evidence>
<reference evidence="8" key="1">
    <citation type="submission" date="2021-06" db="EMBL/GenBank/DDBJ databases">
        <authorList>
            <person name="Kallberg Y."/>
            <person name="Tangrot J."/>
            <person name="Rosling A."/>
        </authorList>
    </citation>
    <scope>NUCLEOTIDE SEQUENCE</scope>
    <source>
        <strain evidence="8">CL551</strain>
    </source>
</reference>
<dbReference type="InterPro" id="IPR052035">
    <property type="entry name" value="ZnF_BED_domain_contain"/>
</dbReference>
<sequence length="379" mass="44216">GWSNIRRDSIINYIITTPKPLFFKSIHMNEEQHTALNIANGIDNVIQELDVNKFVAIITDNATNMKAAWNILMTRYPTKIFLGCWAHGINLWIKDILKLDWSKNILEIKGDIPLLSVAFFKLQQLEKLIRNNTEIPNIVITESLKLVEWRWDNFLYNPATIVAYKLDPRYCGETLNPKRWDAIIERELMRLAGPENEDQILEEFAEFVGKIGGFSINHLWGPIKEKPYNWWNLVKARYPILSDIALKVLSIPATSAASERNWSTFSFIHTKLRNRLLNPRVEKIVYIYWNLRILRSLEWPLSIDELKKKGYLLEDNIINTESNEIELIEEDNFLSDDSSYTNTMNSADENDTSNMDHDINSISSIEDTNNNEQTLFYQM</sequence>
<evidence type="ECO:0000313" key="9">
    <source>
        <dbReference type="Proteomes" id="UP000789342"/>
    </source>
</evidence>
<evidence type="ECO:0000256" key="2">
    <source>
        <dbReference type="ARBA" id="ARBA00022723"/>
    </source>
</evidence>
<evidence type="ECO:0000259" key="7">
    <source>
        <dbReference type="Pfam" id="PF05699"/>
    </source>
</evidence>
<proteinExistence type="predicted"/>
<dbReference type="EMBL" id="CAJVPV010025343">
    <property type="protein sequence ID" value="CAG8728696.1"/>
    <property type="molecule type" value="Genomic_DNA"/>
</dbReference>
<dbReference type="Proteomes" id="UP000789342">
    <property type="component" value="Unassembled WGS sequence"/>
</dbReference>
<accession>A0A9N9IBK1</accession>
<name>A0A9N9IBK1_9GLOM</name>
<dbReference type="InterPro" id="IPR012337">
    <property type="entry name" value="RNaseH-like_sf"/>
</dbReference>
<dbReference type="PANTHER" id="PTHR46481:SF10">
    <property type="entry name" value="ZINC FINGER BED DOMAIN-CONTAINING PROTEIN 39"/>
    <property type="match status" value="1"/>
</dbReference>
<dbReference type="GO" id="GO:0046983">
    <property type="term" value="F:protein dimerization activity"/>
    <property type="evidence" value="ECO:0007669"/>
    <property type="project" value="InterPro"/>
</dbReference>
<evidence type="ECO:0000256" key="3">
    <source>
        <dbReference type="ARBA" id="ARBA00022771"/>
    </source>
</evidence>